<evidence type="ECO:0000313" key="7">
    <source>
        <dbReference type="EMBL" id="NYG54295.1"/>
    </source>
</evidence>
<keyword evidence="3 6" id="KW-0812">Transmembrane</keyword>
<sequence>MDLAVVALAFATIFVVELPDKTFIATLVLSTKFRPLYVWLGVGLAFAVQTGIAVALGGVAGLLPDALVRGVALALFLLGAVLLLREARAHGRTGTDDDADDPGDEGAEYAARAGDATGVRAIGASFLVLFAAEWGDLSQLLTLSLVARTEEPAAVFAGAWGALLAVSGLAVVVGRTLLRWVPIAVLHYVGAAVCLVLAAVTAYELLG</sequence>
<dbReference type="PANTHER" id="PTHR12608">
    <property type="entry name" value="TRANSMEMBRANE PROTEIN HTP-1 RELATED"/>
    <property type="match status" value="1"/>
</dbReference>
<name>A0A7Y9RQ70_9ACTN</name>
<evidence type="ECO:0000256" key="2">
    <source>
        <dbReference type="ARBA" id="ARBA00009190"/>
    </source>
</evidence>
<keyword evidence="5 6" id="KW-0472">Membrane</keyword>
<proteinExistence type="inferred from homology"/>
<protein>
    <recommendedName>
        <fullName evidence="6">GDT1 family protein</fullName>
    </recommendedName>
</protein>
<keyword evidence="4 6" id="KW-1133">Transmembrane helix</keyword>
<dbReference type="GO" id="GO:0016020">
    <property type="term" value="C:membrane"/>
    <property type="evidence" value="ECO:0007669"/>
    <property type="project" value="UniProtKB-SubCell"/>
</dbReference>
<evidence type="ECO:0000256" key="5">
    <source>
        <dbReference type="ARBA" id="ARBA00023136"/>
    </source>
</evidence>
<feature type="transmembrane region" description="Helical" evidence="6">
    <location>
        <begin position="6"/>
        <end position="29"/>
    </location>
</feature>
<dbReference type="AlphaFoldDB" id="A0A7Y9RQ70"/>
<feature type="transmembrane region" description="Helical" evidence="6">
    <location>
        <begin position="153"/>
        <end position="173"/>
    </location>
</feature>
<feature type="transmembrane region" description="Helical" evidence="6">
    <location>
        <begin position="185"/>
        <end position="206"/>
    </location>
</feature>
<reference evidence="7 8" key="1">
    <citation type="submission" date="2020-07" db="EMBL/GenBank/DDBJ databases">
        <title>Sequencing the genomes of 1000 actinobacteria strains.</title>
        <authorList>
            <person name="Klenk H.-P."/>
        </authorList>
    </citation>
    <scope>NUCLEOTIDE SEQUENCE [LARGE SCALE GENOMIC DNA]</scope>
    <source>
        <strain evidence="7 8">DSM 24552</strain>
    </source>
</reference>
<evidence type="ECO:0000256" key="6">
    <source>
        <dbReference type="RuleBase" id="RU365102"/>
    </source>
</evidence>
<dbReference type="Pfam" id="PF01169">
    <property type="entry name" value="GDT1"/>
    <property type="match status" value="2"/>
</dbReference>
<accession>A0A7Y9RQ70</accession>
<dbReference type="EMBL" id="JACCAC010000001">
    <property type="protein sequence ID" value="NYG54295.1"/>
    <property type="molecule type" value="Genomic_DNA"/>
</dbReference>
<evidence type="ECO:0000256" key="1">
    <source>
        <dbReference type="ARBA" id="ARBA00004141"/>
    </source>
</evidence>
<feature type="transmembrane region" description="Helical" evidence="6">
    <location>
        <begin position="66"/>
        <end position="84"/>
    </location>
</feature>
<gene>
    <name evidence="7" type="ORF">BJ989_000599</name>
</gene>
<dbReference type="PANTHER" id="PTHR12608:SF1">
    <property type="entry name" value="TRANSMEMBRANE PROTEIN 165"/>
    <property type="match status" value="1"/>
</dbReference>
<comment type="caution">
    <text evidence="7">The sequence shown here is derived from an EMBL/GenBank/DDBJ whole genome shotgun (WGS) entry which is preliminary data.</text>
</comment>
<evidence type="ECO:0000256" key="4">
    <source>
        <dbReference type="ARBA" id="ARBA00022989"/>
    </source>
</evidence>
<organism evidence="7 8">
    <name type="scientific">Nocardioides perillae</name>
    <dbReference type="NCBI Taxonomy" id="1119534"/>
    <lineage>
        <taxon>Bacteria</taxon>
        <taxon>Bacillati</taxon>
        <taxon>Actinomycetota</taxon>
        <taxon>Actinomycetes</taxon>
        <taxon>Propionibacteriales</taxon>
        <taxon>Nocardioidaceae</taxon>
        <taxon>Nocardioides</taxon>
    </lineage>
</organism>
<dbReference type="Proteomes" id="UP000544110">
    <property type="component" value="Unassembled WGS sequence"/>
</dbReference>
<evidence type="ECO:0000256" key="3">
    <source>
        <dbReference type="ARBA" id="ARBA00022692"/>
    </source>
</evidence>
<dbReference type="GO" id="GO:0046873">
    <property type="term" value="F:metal ion transmembrane transporter activity"/>
    <property type="evidence" value="ECO:0007669"/>
    <property type="project" value="InterPro"/>
</dbReference>
<keyword evidence="8" id="KW-1185">Reference proteome</keyword>
<feature type="transmembrane region" description="Helical" evidence="6">
    <location>
        <begin position="36"/>
        <end position="60"/>
    </location>
</feature>
<dbReference type="RefSeq" id="WP_179516945.1">
    <property type="nucleotide sequence ID" value="NZ_JACCAC010000001.1"/>
</dbReference>
<dbReference type="InterPro" id="IPR001727">
    <property type="entry name" value="GDT1-like"/>
</dbReference>
<evidence type="ECO:0000313" key="8">
    <source>
        <dbReference type="Proteomes" id="UP000544110"/>
    </source>
</evidence>
<comment type="subcellular location">
    <subcellularLocation>
        <location evidence="1 6">Membrane</location>
        <topology evidence="1 6">Multi-pass membrane protein</topology>
    </subcellularLocation>
</comment>
<comment type="similarity">
    <text evidence="2 6">Belongs to the GDT1 family.</text>
</comment>